<dbReference type="InterPro" id="IPR018743">
    <property type="entry name" value="DUF2292"/>
</dbReference>
<evidence type="ECO:0000313" key="2">
    <source>
        <dbReference type="Proteomes" id="UP001160519"/>
    </source>
</evidence>
<proteinExistence type="predicted"/>
<name>A0AA43Q5L1_9GAMM</name>
<reference evidence="1" key="1">
    <citation type="submission" date="2023-01" db="EMBL/GenBank/DDBJ databases">
        <title>Biogeochemical cycle of methane in antarctic sediments.</title>
        <authorList>
            <person name="Roldan D.M."/>
            <person name="Menes R.J."/>
        </authorList>
    </citation>
    <scope>NUCLEOTIDE SEQUENCE [LARGE SCALE GENOMIC DNA]</scope>
    <source>
        <strain evidence="1">K-2018 MAG008</strain>
    </source>
</reference>
<comment type="caution">
    <text evidence="1">The sequence shown here is derived from an EMBL/GenBank/DDBJ whole genome shotgun (WGS) entry which is preliminary data.</text>
</comment>
<sequence length="55" mass="6456">MASDTRNRSKEQQITEISDQIASILQEIKFGSIEIIIHDNKVVQIERKEKLRFDI</sequence>
<dbReference type="Pfam" id="PF10055">
    <property type="entry name" value="DUF2292"/>
    <property type="match status" value="1"/>
</dbReference>
<dbReference type="EMBL" id="JAQSDF010000005">
    <property type="protein sequence ID" value="MDI1230131.1"/>
    <property type="molecule type" value="Genomic_DNA"/>
</dbReference>
<organism evidence="1 2">
    <name type="scientific">Candidatus Methylobacter titanis</name>
    <dbReference type="NCBI Taxonomy" id="3053457"/>
    <lineage>
        <taxon>Bacteria</taxon>
        <taxon>Pseudomonadati</taxon>
        <taxon>Pseudomonadota</taxon>
        <taxon>Gammaproteobacteria</taxon>
        <taxon>Methylococcales</taxon>
        <taxon>Methylococcaceae</taxon>
        <taxon>Methylobacter</taxon>
    </lineage>
</organism>
<accession>A0AA43Q5L1</accession>
<gene>
    <name evidence="1" type="ORF">PSU93_03155</name>
</gene>
<protein>
    <submittedName>
        <fullName evidence="1">YezD family protein</fullName>
    </submittedName>
</protein>
<keyword evidence="2" id="KW-1185">Reference proteome</keyword>
<dbReference type="Proteomes" id="UP001160519">
    <property type="component" value="Unassembled WGS sequence"/>
</dbReference>
<evidence type="ECO:0000313" key="1">
    <source>
        <dbReference type="EMBL" id="MDI1230131.1"/>
    </source>
</evidence>
<dbReference type="AlphaFoldDB" id="A0AA43Q5L1"/>